<accession>A0A2Z6QE43</accession>
<name>A0A2Z6QE43_9GLOM</name>
<evidence type="ECO:0000313" key="1">
    <source>
        <dbReference type="EMBL" id="GBB83989.1"/>
    </source>
</evidence>
<reference evidence="1 3" key="1">
    <citation type="submission" date="2017-11" db="EMBL/GenBank/DDBJ databases">
        <title>The genome of Rhizophagus clarus HR1 reveals common genetic basis of auxotrophy among arbuscular mycorrhizal fungi.</title>
        <authorList>
            <person name="Kobayashi Y."/>
        </authorList>
    </citation>
    <scope>NUCLEOTIDE SEQUENCE [LARGE SCALE GENOMIC DNA]</scope>
    <source>
        <strain evidence="1 3">HR1</strain>
    </source>
</reference>
<organism evidence="1 3">
    <name type="scientific">Rhizophagus clarus</name>
    <dbReference type="NCBI Taxonomy" id="94130"/>
    <lineage>
        <taxon>Eukaryota</taxon>
        <taxon>Fungi</taxon>
        <taxon>Fungi incertae sedis</taxon>
        <taxon>Mucoromycota</taxon>
        <taxon>Glomeromycotina</taxon>
        <taxon>Glomeromycetes</taxon>
        <taxon>Glomerales</taxon>
        <taxon>Glomeraceae</taxon>
        <taxon>Rhizophagus</taxon>
    </lineage>
</organism>
<evidence type="ECO:0000313" key="3">
    <source>
        <dbReference type="Proteomes" id="UP000247702"/>
    </source>
</evidence>
<dbReference type="Proteomes" id="UP000247702">
    <property type="component" value="Unassembled WGS sequence"/>
</dbReference>
<evidence type="ECO:0000313" key="2">
    <source>
        <dbReference type="EMBL" id="GES75211.1"/>
    </source>
</evidence>
<dbReference type="EMBL" id="BEXD01000073">
    <property type="protein sequence ID" value="GBB83989.1"/>
    <property type="molecule type" value="Genomic_DNA"/>
</dbReference>
<dbReference type="AlphaFoldDB" id="A0A2Z6QE43"/>
<keyword evidence="3" id="KW-1185">Reference proteome</keyword>
<comment type="caution">
    <text evidence="1">The sequence shown here is derived from an EMBL/GenBank/DDBJ whole genome shotgun (WGS) entry which is preliminary data.</text>
</comment>
<protein>
    <submittedName>
        <fullName evidence="1">Uncharacterized protein</fullName>
    </submittedName>
</protein>
<proteinExistence type="predicted"/>
<reference evidence="2" key="2">
    <citation type="submission" date="2019-10" db="EMBL/GenBank/DDBJ databases">
        <title>Conservation and host-specific expression of non-tandemly repeated heterogenous ribosome RNA gene in arbuscular mycorrhizal fungi.</title>
        <authorList>
            <person name="Maeda T."/>
            <person name="Kobayashi Y."/>
            <person name="Nakagawa T."/>
            <person name="Ezawa T."/>
            <person name="Yamaguchi K."/>
            <person name="Bino T."/>
            <person name="Nishimoto Y."/>
            <person name="Shigenobu S."/>
            <person name="Kawaguchi M."/>
        </authorList>
    </citation>
    <scope>NUCLEOTIDE SEQUENCE</scope>
    <source>
        <strain evidence="2">HR1</strain>
    </source>
</reference>
<gene>
    <name evidence="2" type="ORF">RCL2_000266200</name>
    <name evidence="1" type="ORF">RclHR1_10630007</name>
</gene>
<dbReference type="Proteomes" id="UP000615446">
    <property type="component" value="Unassembled WGS sequence"/>
</dbReference>
<sequence length="99" mass="11317">MFELNDPHFVKYDKVISRITSYIIASLGKKHLVATLDRLYIKIKDMLQLPSQGNNFEDLELQPSWMELEQHVPIATTESQAINIDSNLLADAASFTPKR</sequence>
<dbReference type="EMBL" id="BLAL01000013">
    <property type="protein sequence ID" value="GES75211.1"/>
    <property type="molecule type" value="Genomic_DNA"/>
</dbReference>